<keyword evidence="1" id="KW-0732">Signal</keyword>
<dbReference type="Proteomes" id="UP000249688">
    <property type="component" value="Unassembled WGS sequence"/>
</dbReference>
<sequence length="333" mass="37053">MRRLLLLLVLLAPQLAPLPAQAERFNFVAFGDMPYCIPSAPDRCDAEIGRVARLMGIINTAVPDFSLFLGDTKGGSEICTDERLLRAISWMGLLQAPLVYTVGDNEWTDCWQNRAGRYDQMERLALVRDRFFPDDQSLGRRTMTLTRQADVDPAHPIYVENARWEHGGVVFVTAHIPGSNNNLQDDPRPGSRIIPPPGARAEYAARNAANLAWIGAAFDRAEAANARALVLGIQADMFYPQRCGRGTRTGFEDTITLLRERTNRFDRPVLLLNGDSHFFLEDHPIPEAPKLHRMMVPGEQDVRAVRVSVDTEAADPFSFLPIGVPDHVAPPSC</sequence>
<evidence type="ECO:0000256" key="1">
    <source>
        <dbReference type="SAM" id="SignalP"/>
    </source>
</evidence>
<gene>
    <name evidence="2" type="ORF">C8P66_11937</name>
</gene>
<dbReference type="AlphaFoldDB" id="A0A2W7IAP6"/>
<dbReference type="RefSeq" id="WP_211314171.1">
    <property type="nucleotide sequence ID" value="NZ_QKYU01000019.1"/>
</dbReference>
<comment type="caution">
    <text evidence="2">The sequence shown here is derived from an EMBL/GenBank/DDBJ whole genome shotgun (WGS) entry which is preliminary data.</text>
</comment>
<proteinExistence type="predicted"/>
<evidence type="ECO:0000313" key="2">
    <source>
        <dbReference type="EMBL" id="PZW42145.1"/>
    </source>
</evidence>
<protein>
    <recommendedName>
        <fullName evidence="4">Calcineurin-like phosphoesterase family protein</fullName>
    </recommendedName>
</protein>
<feature type="signal peptide" evidence="1">
    <location>
        <begin position="1"/>
        <end position="22"/>
    </location>
</feature>
<feature type="chain" id="PRO_5015916452" description="Calcineurin-like phosphoesterase family protein" evidence="1">
    <location>
        <begin position="23"/>
        <end position="333"/>
    </location>
</feature>
<keyword evidence="3" id="KW-1185">Reference proteome</keyword>
<dbReference type="EMBL" id="QKYU01000019">
    <property type="protein sequence ID" value="PZW42145.1"/>
    <property type="molecule type" value="Genomic_DNA"/>
</dbReference>
<reference evidence="2 3" key="1">
    <citation type="submission" date="2018-06" db="EMBL/GenBank/DDBJ databases">
        <title>Genomic Encyclopedia of Archaeal and Bacterial Type Strains, Phase II (KMG-II): from individual species to whole genera.</title>
        <authorList>
            <person name="Goeker M."/>
        </authorList>
    </citation>
    <scope>NUCLEOTIDE SEQUENCE [LARGE SCALE GENOMIC DNA]</scope>
    <source>
        <strain evidence="2 3">DSM 24525</strain>
    </source>
</reference>
<dbReference type="SUPFAM" id="SSF56300">
    <property type="entry name" value="Metallo-dependent phosphatases"/>
    <property type="match status" value="1"/>
</dbReference>
<name>A0A2W7IAP6_9PROT</name>
<evidence type="ECO:0008006" key="4">
    <source>
        <dbReference type="Google" id="ProtNLM"/>
    </source>
</evidence>
<dbReference type="InterPro" id="IPR029052">
    <property type="entry name" value="Metallo-depent_PP-like"/>
</dbReference>
<accession>A0A2W7IAP6</accession>
<organism evidence="2 3">
    <name type="scientific">Humitalea rosea</name>
    <dbReference type="NCBI Taxonomy" id="990373"/>
    <lineage>
        <taxon>Bacteria</taxon>
        <taxon>Pseudomonadati</taxon>
        <taxon>Pseudomonadota</taxon>
        <taxon>Alphaproteobacteria</taxon>
        <taxon>Acetobacterales</taxon>
        <taxon>Roseomonadaceae</taxon>
        <taxon>Humitalea</taxon>
    </lineage>
</organism>
<evidence type="ECO:0000313" key="3">
    <source>
        <dbReference type="Proteomes" id="UP000249688"/>
    </source>
</evidence>